<dbReference type="SMART" id="SM00418">
    <property type="entry name" value="HTH_ARSR"/>
    <property type="match status" value="1"/>
</dbReference>
<evidence type="ECO:0000313" key="5">
    <source>
        <dbReference type="EMBL" id="NVK77387.1"/>
    </source>
</evidence>
<dbReference type="InterPro" id="IPR051081">
    <property type="entry name" value="HTH_MetalResp_TranReg"/>
</dbReference>
<dbReference type="Pfam" id="PF12840">
    <property type="entry name" value="HTH_20"/>
    <property type="match status" value="1"/>
</dbReference>
<dbReference type="InterPro" id="IPR001845">
    <property type="entry name" value="HTH_ArsR_DNA-bd_dom"/>
</dbReference>
<feature type="domain" description="HTH arsR-type" evidence="4">
    <location>
        <begin position="25"/>
        <end position="105"/>
    </location>
</feature>
<keyword evidence="1" id="KW-0805">Transcription regulation</keyword>
<dbReference type="Gene3D" id="1.10.10.10">
    <property type="entry name" value="Winged helix-like DNA-binding domain superfamily/Winged helix DNA-binding domain"/>
    <property type="match status" value="1"/>
</dbReference>
<keyword evidence="3" id="KW-0804">Transcription</keyword>
<dbReference type="SUPFAM" id="SSF46785">
    <property type="entry name" value="Winged helix' DNA-binding domain"/>
    <property type="match status" value="1"/>
</dbReference>
<dbReference type="GO" id="GO:0003700">
    <property type="term" value="F:DNA-binding transcription factor activity"/>
    <property type="evidence" value="ECO:0007669"/>
    <property type="project" value="InterPro"/>
</dbReference>
<dbReference type="EMBL" id="JABBXF010000012">
    <property type="protein sequence ID" value="NVK77387.1"/>
    <property type="molecule type" value="Genomic_DNA"/>
</dbReference>
<organism evidence="5 6">
    <name type="scientific">Streptomyces morookaense</name>
    <name type="common">Streptoverticillium morookaense</name>
    <dbReference type="NCBI Taxonomy" id="1970"/>
    <lineage>
        <taxon>Bacteria</taxon>
        <taxon>Bacillati</taxon>
        <taxon>Actinomycetota</taxon>
        <taxon>Actinomycetes</taxon>
        <taxon>Kitasatosporales</taxon>
        <taxon>Streptomycetaceae</taxon>
        <taxon>Streptomyces</taxon>
    </lineage>
</organism>
<evidence type="ECO:0000259" key="4">
    <source>
        <dbReference type="SMART" id="SM00418"/>
    </source>
</evidence>
<gene>
    <name evidence="5" type="ORF">HG542_06895</name>
</gene>
<keyword evidence="6" id="KW-1185">Reference proteome</keyword>
<proteinExistence type="predicted"/>
<evidence type="ECO:0000256" key="1">
    <source>
        <dbReference type="ARBA" id="ARBA00023015"/>
    </source>
</evidence>
<dbReference type="PANTHER" id="PTHR33154">
    <property type="entry name" value="TRANSCRIPTIONAL REGULATOR, ARSR FAMILY"/>
    <property type="match status" value="1"/>
</dbReference>
<dbReference type="RefSeq" id="WP_171079180.1">
    <property type="nucleotide sequence ID" value="NZ_BNBU01000003.1"/>
</dbReference>
<reference evidence="5 6" key="1">
    <citation type="submission" date="2020-04" db="EMBL/GenBank/DDBJ databases">
        <title>Draft Genome Sequence of Streptomyces morookaense DSM 40503, an 8-azaguanine-producing strain.</title>
        <authorList>
            <person name="Qi J."/>
            <person name="Gao J.-M."/>
        </authorList>
    </citation>
    <scope>NUCLEOTIDE SEQUENCE [LARGE SCALE GENOMIC DNA]</scope>
    <source>
        <strain evidence="5 6">DSM 40503</strain>
    </source>
</reference>
<name>A0A7Y7E6P8_STRMO</name>
<dbReference type="InterPro" id="IPR011991">
    <property type="entry name" value="ArsR-like_HTH"/>
</dbReference>
<accession>A0A7Y7E6P8</accession>
<evidence type="ECO:0000313" key="6">
    <source>
        <dbReference type="Proteomes" id="UP000587462"/>
    </source>
</evidence>
<dbReference type="InterPro" id="IPR036388">
    <property type="entry name" value="WH-like_DNA-bd_sf"/>
</dbReference>
<evidence type="ECO:0000256" key="2">
    <source>
        <dbReference type="ARBA" id="ARBA00023125"/>
    </source>
</evidence>
<evidence type="ECO:0000256" key="3">
    <source>
        <dbReference type="ARBA" id="ARBA00023163"/>
    </source>
</evidence>
<sequence>MTTEHPPHDASLRPDPATDAVLDAKGLRALAHPLRVQLVSLLRTHGPSTATRLAERLGVGSGVTSYHLRQLGAAGFVEEDPERGNARERWWKAAHRATWFSDKELMDQEPEATAAYLGSIATLHALRTQLALSNMPFMPRPWRHTLGLSDHRLFLTPEETERLKAELREVISRYRTEAPEDAEQVLLVTHFLPEPETLGEDPS</sequence>
<keyword evidence="2" id="KW-0238">DNA-binding</keyword>
<comment type="caution">
    <text evidence="5">The sequence shown here is derived from an EMBL/GenBank/DDBJ whole genome shotgun (WGS) entry which is preliminary data.</text>
</comment>
<dbReference type="InterPro" id="IPR036390">
    <property type="entry name" value="WH_DNA-bd_sf"/>
</dbReference>
<dbReference type="CDD" id="cd00090">
    <property type="entry name" value="HTH_ARSR"/>
    <property type="match status" value="1"/>
</dbReference>
<protein>
    <submittedName>
        <fullName evidence="5">Helix-turn-helix transcriptional regulator</fullName>
    </submittedName>
</protein>
<dbReference type="AlphaFoldDB" id="A0A7Y7E6P8"/>
<dbReference type="Proteomes" id="UP000587462">
    <property type="component" value="Unassembled WGS sequence"/>
</dbReference>
<dbReference type="PANTHER" id="PTHR33154:SF15">
    <property type="entry name" value="REGULATORY PROTEIN ARSR"/>
    <property type="match status" value="1"/>
</dbReference>
<dbReference type="GO" id="GO:0003677">
    <property type="term" value="F:DNA binding"/>
    <property type="evidence" value="ECO:0007669"/>
    <property type="project" value="UniProtKB-KW"/>
</dbReference>